<proteinExistence type="predicted"/>
<evidence type="ECO:0000259" key="1">
    <source>
        <dbReference type="Pfam" id="PF00326"/>
    </source>
</evidence>
<keyword evidence="3" id="KW-1185">Reference proteome</keyword>
<dbReference type="Gene3D" id="3.40.50.1820">
    <property type="entry name" value="alpha/beta hydrolase"/>
    <property type="match status" value="1"/>
</dbReference>
<organism evidence="2 3">
    <name type="scientific">Nocardia wallacei</name>
    <dbReference type="NCBI Taxonomy" id="480035"/>
    <lineage>
        <taxon>Bacteria</taxon>
        <taxon>Bacillati</taxon>
        <taxon>Actinomycetota</taxon>
        <taxon>Actinomycetes</taxon>
        <taxon>Mycobacteriales</taxon>
        <taxon>Nocardiaceae</taxon>
        <taxon>Nocardia</taxon>
    </lineage>
</organism>
<gene>
    <name evidence="2" type="ORF">NWFMUON74_47260</name>
</gene>
<dbReference type="SUPFAM" id="SSF53474">
    <property type="entry name" value="alpha/beta-Hydrolases"/>
    <property type="match status" value="1"/>
</dbReference>
<reference evidence="2 3" key="1">
    <citation type="submission" date="2020-08" db="EMBL/GenBank/DDBJ databases">
        <title>Genome Sequencing of Nocardia wallacei strain FMUON74 and assembly.</title>
        <authorList>
            <person name="Toyokawa M."/>
            <person name="Uesaka K."/>
        </authorList>
    </citation>
    <scope>NUCLEOTIDE SEQUENCE [LARGE SCALE GENOMIC DNA]</scope>
    <source>
        <strain evidence="2 3">FMUON74</strain>
    </source>
</reference>
<dbReference type="GO" id="GO:0008236">
    <property type="term" value="F:serine-type peptidase activity"/>
    <property type="evidence" value="ECO:0007669"/>
    <property type="project" value="InterPro"/>
</dbReference>
<evidence type="ECO:0000313" key="2">
    <source>
        <dbReference type="EMBL" id="BCK56954.1"/>
    </source>
</evidence>
<evidence type="ECO:0000313" key="3">
    <source>
        <dbReference type="Proteomes" id="UP000516173"/>
    </source>
</evidence>
<sequence length="298" mass="31516">MRVEVRPVTLTVEGEAATGLVYDPFRCAPGDLEPRALIVGVHGHNSSSADLGGYLTAIARRTVTPLLVMDMRAADSEWVTGAWNLRAGREDVLAATRWYRDGHPAVTRTVLWGWSQGGITSGLVAAAAPPGLYDYWVDNFGPADDFTAWLGADLAEPQLRGQIERDAGGCSPVVCPQTYAQRSPALLASGINVRRSFLVHGVADRVVPFPTSVEMRAALAAAGKPLSMYTIATGRNLEGAVVPGDHTIGPAYFEGGCVVERLLTDTEPIDGPDRDYVVDVARGIVTAPPAPPGAKCAA</sequence>
<dbReference type="GO" id="GO:0006508">
    <property type="term" value="P:proteolysis"/>
    <property type="evidence" value="ECO:0007669"/>
    <property type="project" value="InterPro"/>
</dbReference>
<feature type="domain" description="Peptidase S9 prolyl oligopeptidase catalytic" evidence="1">
    <location>
        <begin position="90"/>
        <end position="230"/>
    </location>
</feature>
<dbReference type="Pfam" id="PF00326">
    <property type="entry name" value="Peptidase_S9"/>
    <property type="match status" value="1"/>
</dbReference>
<dbReference type="AlphaFoldDB" id="A0A7G1KUY3"/>
<dbReference type="InterPro" id="IPR029058">
    <property type="entry name" value="AB_hydrolase_fold"/>
</dbReference>
<name>A0A7G1KUY3_9NOCA</name>
<dbReference type="KEGG" id="nwl:NWFMUON74_47260"/>
<protein>
    <recommendedName>
        <fullName evidence="1">Peptidase S9 prolyl oligopeptidase catalytic domain-containing protein</fullName>
    </recommendedName>
</protein>
<dbReference type="Proteomes" id="UP000516173">
    <property type="component" value="Chromosome"/>
</dbReference>
<accession>A0A7G1KUY3</accession>
<dbReference type="InterPro" id="IPR001375">
    <property type="entry name" value="Peptidase_S9_cat"/>
</dbReference>
<dbReference type="EMBL" id="AP023396">
    <property type="protein sequence ID" value="BCK56954.1"/>
    <property type="molecule type" value="Genomic_DNA"/>
</dbReference>